<dbReference type="Pfam" id="PF00753">
    <property type="entry name" value="Lactamase_B"/>
    <property type="match status" value="1"/>
</dbReference>
<evidence type="ECO:0000313" key="3">
    <source>
        <dbReference type="EMBL" id="GEP53816.1"/>
    </source>
</evidence>
<reference evidence="3 4" key="1">
    <citation type="submission" date="2019-07" db="EMBL/GenBank/DDBJ databases">
        <title>Whole genome shotgun sequence of Reyranella soli NBRC 108950.</title>
        <authorList>
            <person name="Hosoyama A."/>
            <person name="Uohara A."/>
            <person name="Ohji S."/>
            <person name="Ichikawa N."/>
        </authorList>
    </citation>
    <scope>NUCLEOTIDE SEQUENCE [LARGE SCALE GENOMIC DNA]</scope>
    <source>
        <strain evidence="3 4">NBRC 108950</strain>
    </source>
</reference>
<evidence type="ECO:0000313" key="4">
    <source>
        <dbReference type="Proteomes" id="UP000321058"/>
    </source>
</evidence>
<dbReference type="InterPro" id="IPR050855">
    <property type="entry name" value="NDM-1-like"/>
</dbReference>
<dbReference type="EMBL" id="BKAJ01000018">
    <property type="protein sequence ID" value="GEP53816.1"/>
    <property type="molecule type" value="Genomic_DNA"/>
</dbReference>
<comment type="similarity">
    <text evidence="1">Belongs to the metallo-beta-lactamase superfamily. Class-B beta-lactamase family.</text>
</comment>
<feature type="domain" description="Metallo-beta-lactamase" evidence="2">
    <location>
        <begin position="29"/>
        <end position="229"/>
    </location>
</feature>
<gene>
    <name evidence="3" type="ORF">RSO01_09820</name>
</gene>
<sequence length="331" mass="36755">MAKWQYTKGLHDLGSGCFAYLQPDGGWGWSNAGLIADHDQTLLVDTLFDLKLTREMLEQMHAAVPAAKAIGRLVNTHSNGDHTFGNQLVTGAEIIASRACAEEMKERPAEELAAMQRNWQQLGEAGAFLHEVMGSKFKWDDVKNTLPTRVFDDELKLKVGDKEVVLKTVGPAHTRGDALVHVPKDRTVFTGDILFVEGHPVLWAGPVDNWVAACDQIIAWDVETVVPGHGPITDKKGVQAMKDYLLYIKAEARRRYDADMPVFAAARDIALDRFAGWGDAERMVVNVASLYREFGSKQELNVMELFAEMGRFHAELKAKAGHGHAHHQHSH</sequence>
<dbReference type="CDD" id="cd16282">
    <property type="entry name" value="metallo-hydrolase-like_MBL-fold"/>
    <property type="match status" value="1"/>
</dbReference>
<dbReference type="AlphaFoldDB" id="A0A512N4A7"/>
<dbReference type="RefSeq" id="WP_147146815.1">
    <property type="nucleotide sequence ID" value="NZ_BKAJ01000018.1"/>
</dbReference>
<comment type="caution">
    <text evidence="3">The sequence shown here is derived from an EMBL/GenBank/DDBJ whole genome shotgun (WGS) entry which is preliminary data.</text>
</comment>
<evidence type="ECO:0000259" key="2">
    <source>
        <dbReference type="SMART" id="SM00849"/>
    </source>
</evidence>
<dbReference type="SMART" id="SM00849">
    <property type="entry name" value="Lactamase_B"/>
    <property type="match status" value="1"/>
</dbReference>
<dbReference type="GO" id="GO:0017001">
    <property type="term" value="P:antibiotic catabolic process"/>
    <property type="evidence" value="ECO:0007669"/>
    <property type="project" value="UniProtKB-ARBA"/>
</dbReference>
<dbReference type="InterPro" id="IPR001279">
    <property type="entry name" value="Metallo-B-lactamas"/>
</dbReference>
<dbReference type="OrthoDB" id="420651at2"/>
<accession>A0A512N4A7</accession>
<dbReference type="Proteomes" id="UP000321058">
    <property type="component" value="Unassembled WGS sequence"/>
</dbReference>
<proteinExistence type="inferred from homology"/>
<protein>
    <recommendedName>
        <fullName evidence="2">Metallo-beta-lactamase domain-containing protein</fullName>
    </recommendedName>
</protein>
<name>A0A512N4A7_9HYPH</name>
<dbReference type="InterPro" id="IPR036866">
    <property type="entry name" value="RibonucZ/Hydroxyglut_hydro"/>
</dbReference>
<dbReference type="SUPFAM" id="SSF56281">
    <property type="entry name" value="Metallo-hydrolase/oxidoreductase"/>
    <property type="match status" value="1"/>
</dbReference>
<dbReference type="PANTHER" id="PTHR42951:SF4">
    <property type="entry name" value="ACYL-COENZYME A THIOESTERASE MBLAC2"/>
    <property type="match status" value="1"/>
</dbReference>
<dbReference type="Gene3D" id="3.60.15.10">
    <property type="entry name" value="Ribonuclease Z/Hydroxyacylglutathione hydrolase-like"/>
    <property type="match status" value="1"/>
</dbReference>
<keyword evidence="4" id="KW-1185">Reference proteome</keyword>
<organism evidence="3 4">
    <name type="scientific">Reyranella soli</name>
    <dbReference type="NCBI Taxonomy" id="1230389"/>
    <lineage>
        <taxon>Bacteria</taxon>
        <taxon>Pseudomonadati</taxon>
        <taxon>Pseudomonadota</taxon>
        <taxon>Alphaproteobacteria</taxon>
        <taxon>Hyphomicrobiales</taxon>
        <taxon>Reyranellaceae</taxon>
        <taxon>Reyranella</taxon>
    </lineage>
</organism>
<evidence type="ECO:0000256" key="1">
    <source>
        <dbReference type="ARBA" id="ARBA00005250"/>
    </source>
</evidence>
<dbReference type="PANTHER" id="PTHR42951">
    <property type="entry name" value="METALLO-BETA-LACTAMASE DOMAIN-CONTAINING"/>
    <property type="match status" value="1"/>
</dbReference>